<accession>A0A1X7VWU1</accession>
<dbReference type="Gene3D" id="1.10.287.110">
    <property type="entry name" value="DnaJ domain"/>
    <property type="match status" value="1"/>
</dbReference>
<dbReference type="PANTHER" id="PTHR46919:SF2">
    <property type="entry name" value="SACSIN"/>
    <property type="match status" value="1"/>
</dbReference>
<dbReference type="SUPFAM" id="SSF55874">
    <property type="entry name" value="ATPase domain of HSP90 chaperone/DNA topoisomerase II/histidine kinase"/>
    <property type="match status" value="3"/>
</dbReference>
<evidence type="ECO:0000259" key="1">
    <source>
        <dbReference type="Pfam" id="PF05168"/>
    </source>
</evidence>
<sequence>MTSLIGDSFGLKRPPLCKLIKDILEEYPSGQIFKEIIQNADDARATDVKFFLDFRTFKTLPPELISTTTDQEEIVQQFSGPALLSYNNASFKKEDWENIQRLQQSGKAKNPHKVGKFGIGFNSVYHITDLPVILSQNYCGFIEPQEIAWKGETGKGFTLEELKDSFPAVLEPFHGICGFSKQNPSFKNMTLFRFPLRNKKSKLSNKSYTIDELRSLLDALKKEARYLLVFLRSVCSIEICQITESNTTELLFKVSLSERDCQSRKSPEKSLIKKVESTFKGQSQYSSREVIKDISRFKIEIVDNYNVTEHEWLVVNQVGSPDVEVMQLAEKQHVLPWVGTAISLNDNNLHSVGRIFCALPLPIEDQSPFFVHVNGTFAICNNRRSLKWEAQERKGDEESTWNKLLVEKCLFSCYFELVCKLMEQHDVDTSMVYKCWPDIKKTQDTPWYGLLAPFYQLLVKSSKAVHTWLSGGEWISIKEAIFVNDNLPVAVRNALMECSIKLVDIDDSCSQALKQYYQDSLTMLQPALVKFYLKSNHDSYCNGSKEDKFEILKYCLSDKTYNDLTGLQLLPLASGNFQQFYTKPLCAEAIFLSSSSYPSDLLPDLESKLVSVYNEDEQLHLELCLVSYSGCTQLTMLNTKEIANLISLGITSKWSSKQMSHFWHWLQKQNLSHFENKFLVQIKSFSNGTTGIAKLAKEDGVVYISQISNMRSLLTGLEKCGIKFADACAFPHLKHKDLNEYLYQFDHNQILDAMQSLNVASDRLSSHEAIALQNYFSNSDLGRQKRIDTICKIPMFKVLQQKTRVSVDFIKSHNSETEAIAMDHTYSCETNLLPTTVFVIDATENESSLIKKLNDQIRLLREAEFLQQIAFHQIHNKEFTLSNVVPFMISVLKSFDNQEYKEAAEQLTSTMRSLPFVEVVNSSRLEAPQNLFDPDNEILVQLYLGKHKFPSSCFYPYLSILRQCSLKMKVSANDINQILRSIRTKTVHSQTSYKTSDNNYKRAIAILKYLSQHCHLLNDIDEYNSTLTFLRKEARQYYWLPVSSKCPTNYPSCLAWKGSKYSNSLVSCDGNSLIVLTQNLSSSKLPLIAGSQVLFIDNVPSKLEDLGSQPSDIVPAVISHFNQVISNENNISGDILELISYYTYEYLFQNVKYCTAKSFSGKWIWLQNLSTFISSSKVAVAANPLFRLNLEPFIYLLPSNLLKFSDLFKKCGVPTEVTPNQILSVLHSIRNTSSQSKLNEDEAWSIVTAVLSWVAENINSKSNILVPIDDDSVYPQLFPFEEVTYTDNDMLHAIAKDSDEKYYLIHPKLSHLSSKLGLTPLSDHLDITEDVFDDAGQNEPLTTRLSNILKDYKDGLTIIKEMIQNADDAEATEVNILYDDRTHSTEKLLFKGMAGSHGPALIVHNNSVFKKEDFENITKLAGATKKDQPLKIGKFGVGFCSVYHITDVPSFVSGEWFYIFDPTLKHLKGVVHNESRPGKKVKYQSKFMAQSQQMAPYENIFEFSSSANYDGTIFRLPFRENASQISSTIYNEYLVQKLKEDLKENGSKLLIFLQNVKRITFRSLDRDELVIDISITCSNEANGVKKCTTICFNESEIEYWLVAHQKGNLKQDDDDKPGIASVACQLIKKDLCYKSQEIKGNLFCFLPLSSSSTGLPVHVNANFAVLNNRTGIFIEETPSDSRELWNMQLMKTIIPEAYCNLLKKLQEMSASQQLLSYEENFYSLWPLTEKLQVRNPWTCLISALMKLISDKPLFYSSSTGQWLTLAQSQFLPILFGSKLSDYCSFYKAASILKLPVVSLPKNRLDQLIDSLCVCMQITDSVFFQKFFSKIDLFTSDSSIEIRNSILSIMLSAIASYHEQYSKIVEELKTIPCIPTSPVGKELKPAHELVDPFQFQAMFDPEDGMFPLNCLCENPLTYKTMQAYLNLMTKDISWDTIIKSAKTIKQLFDSNKRKALERVKLIIKSIGTRARNECPVDTFKSIPFLPVLQKPDVYILPWKGSGCTVLTPLEIFAATSVSNLQKISFIAGTQKAIANTMSLDKDGCTSIPKTVLQLLEISSEPTIEDVLNHFNLLIELMMSDVDRKNCLQDEAISKHVNDICQMVYGFFEGHLENNVMVKEIEEKLHFYDNKPFIWTGKEFVTSANVSRNWKKEDGPYLYKLPNILAMKQRLQQVLSINDEFDINKLLDTLVLMHCRYKEAPLPCDNHEFTDILISELNTAKGEYKGREQIILVDQNYILRPSSELYYNDAEWLQVEVDKYHFLHKNMLSSTADSLGVKRIRSSFLDTFVNETAFQGSKFGQREDLTQRIRNILRDYPLNESFLKELLQNADDAKAKKVCVILDKRQHGSQTTLSKEWSNDLQGPAILVWNDKEFSEKDLEGIQKLGLGSKRDDDESIGQFGIGFNVVYHVTDCPSFITCNSNVLCVFDPHCKYVLGADKIHPGRQYDDLNNGFWEKMKDLRSCYLQDPIPGQPEHFKTGTLFRFPLRWNDKLVDQSLVIESKETHSILVMEDQLKQWVKKIEEALLFLNHITQFEYYVIESTNSEFKLKSKYEVTMSHTAMQCHKEYQTYLSEQSKAKSTCKSCNPKVFTYSLTLQTERKCEKSYQKWVIQQGIGDILLVDQKWQFIGKVLPKHGLAVPIKSLKGFVGKIFCFLPLPITSSLPLHINGQFVLTSDRRSLWHGENKHSDKNQWNNRLIKAIASSYTSFLTKLRQYVVDTKGYMDDREFYRAVDSYYDLFPYWIMPEQSSFSTAIKHSSTDATAMSHTPSGTTATNRASLNDPWLALAKDVFSKLWTQNCEILVSKVYNGNKIKTNWHKLRNDDIDAFTQAYFPRSRPSLQPNRVLPILKRLGMTLTCASETLYKHFKDFKPFIAKPEQTFDFYCKFHSRIVSCPTPIDCSPFKREEDFAIFLKYIMKSSKDNLLFLKPPYNLPLLLTADRHIRNFEETNKVLCSRFYDLFPESLSAFLHPCLLGLEMSPTYFLLTDDFTFSQVKELLDKNLPPELSLNEVFNEFNKVIDRNKLKDIWSCISEDENFSQHQEKIVRCWALLPSTSNSLYQSKSLIIPVLKNRRNKPVENEVRLYELLCDSLSIPLLDEAIHESAAKYCPLPSNYDKVFQVIYNQQCQHRVFEKAKLCENDIKVLLCYFSRTSFRNDETIKNNVKSIPIFMTVNKVLTSLLGKDVYLWPKNGCCMAGYEKWAVLDSVVFLEYEGSWRNLCGNDFSLLGKTPDERQIYCELIFPCFTELTDEERKQHLQHIKDKLIDNSIFEAEKENFDLAVKFINKLKILKCLSHNGIMLSISSFCDHTVRIFTTFSEHFHFLEGDYRHETWLEFFCKLGLQTTVNFDTFIKLAKQVEKGDHSELESASDVLFSYIFSINAEPWYKSQYNMSMIGDIRFVKTAKLKPFSWIKAPCSPPHWFQSQSIGLTKCNEAVVDMHSAVIWTIKPVITLHKTPSSRMNNVLSQLGVVLEPDPADVYQNIINISNTNLANPELFSKYNPLLECHDNEDKISIFEIITANIKYLHAINCELLQNLREVPCIPVLADGTDESKTVLVRPLQVLVQAVNDFVPYLHTVPERLYPIMQAFQVMGVSRELELKHINYMLKLIKDSHPDSIMISDPNELRRITKAIRIIYELLLRSNKEKSQAQLESLHLPTQVSQSHFKLVPTKYLVFKDSTRYKLEKLIISTSSYFLFKIPLRDNKLSEKEFCLKLPRSVRPHGFSLCCHETVLCAQQNKDSGSPLVSHFKKFRTLFPKIACSISSIIDKNLPRSFDEKESEKFVEKLKEILTEMTVTTINNLQVKVTLKGDSDCIGVLKVDYSLQKTNETYTLFVDEETTSSSTLWAEMAQSLCIEISRLLECDLLKFFKCRESLSHILAVQSINDMQQLVDVQDLDIVNDDEVSDDYKPNIGHPLPDSLVTMLSQDIDYIFRPQDLVGYELEVNYYIWAMILYPVMDDTVPKSDTGPKLKRYVIAWSELEEPKEVSSVYLHRFAPQEFTEQSTETALATYHGVSELEELKDSKELFEIKKRIIKELKLIWNSDLSDKEKKKAVLRMFLSYHPDKAMTNKHLYEEAFKFLQRQLDRLEKGLELEEPKDDGPVDNCEPSHWREYFTSCSDVFRTYNHKSRTGGIGGNKGRKGGVGKFDSWSDYVKPKPDVIEAKRWLRQANSDREAMEILLDSLNAKRVSCQVAFLAHEVVEKALKAGMYQLIGINPSCESLVHHKLTSHARAISSEKPGQAEELPGIASKMESSYLDTRFPNRHPMPSAPVDVYCPEQARRNAEMAETVYKIIYKIVNN</sequence>
<dbReference type="KEGG" id="aqu:100638196"/>
<evidence type="ECO:0000313" key="3">
    <source>
        <dbReference type="EnsemblMetazoa" id="Aqu2.1.43878_001"/>
    </source>
</evidence>
<dbReference type="InterPro" id="IPR058210">
    <property type="entry name" value="SACS/Nov_dom"/>
</dbReference>
<dbReference type="OrthoDB" id="1262810at2759"/>
<feature type="domain" description="HEPN" evidence="1">
    <location>
        <begin position="4156"/>
        <end position="4286"/>
    </location>
</feature>
<evidence type="ECO:0000259" key="2">
    <source>
        <dbReference type="Pfam" id="PF25794"/>
    </source>
</evidence>
<dbReference type="EnsemblMetazoa" id="XM_003382503.2">
    <property type="protein sequence ID" value="XP_003382551.1"/>
    <property type="gene ID" value="LOC100638196"/>
</dbReference>
<dbReference type="NCBIfam" id="NF047352">
    <property type="entry name" value="P_loop_sacsin"/>
    <property type="match status" value="3"/>
</dbReference>
<feature type="domain" description="Sacsin/Nov" evidence="2">
    <location>
        <begin position="14"/>
        <end position="247"/>
    </location>
</feature>
<name>A0A1X7VWU1_AMPQE</name>
<proteinExistence type="predicted"/>
<feature type="domain" description="Sacsin/Nov" evidence="2">
    <location>
        <begin position="2300"/>
        <end position="2546"/>
    </location>
</feature>
<dbReference type="InterPro" id="IPR036869">
    <property type="entry name" value="J_dom_sf"/>
</dbReference>
<dbReference type="InterPro" id="IPR007842">
    <property type="entry name" value="HEPN_dom"/>
</dbReference>
<dbReference type="InParanoid" id="A0A1X7VWU1"/>
<feature type="domain" description="Sacsin/Nov" evidence="2">
    <location>
        <begin position="1339"/>
        <end position="1567"/>
    </location>
</feature>
<keyword evidence="4" id="KW-1185">Reference proteome</keyword>
<organism evidence="3">
    <name type="scientific">Amphimedon queenslandica</name>
    <name type="common">Sponge</name>
    <dbReference type="NCBI Taxonomy" id="400682"/>
    <lineage>
        <taxon>Eukaryota</taxon>
        <taxon>Metazoa</taxon>
        <taxon>Porifera</taxon>
        <taxon>Demospongiae</taxon>
        <taxon>Heteroscleromorpha</taxon>
        <taxon>Haplosclerida</taxon>
        <taxon>Niphatidae</taxon>
        <taxon>Amphimedon</taxon>
    </lineage>
</organism>
<dbReference type="Pfam" id="PF05168">
    <property type="entry name" value="HEPN"/>
    <property type="match status" value="1"/>
</dbReference>
<dbReference type="PANTHER" id="PTHR46919">
    <property type="entry name" value="ZINC FINGER, C3HC4 TYPE (RING FINGER) FAMILY PROTEIN"/>
    <property type="match status" value="1"/>
</dbReference>
<reference evidence="4" key="1">
    <citation type="journal article" date="2010" name="Nature">
        <title>The Amphimedon queenslandica genome and the evolution of animal complexity.</title>
        <authorList>
            <person name="Srivastava M."/>
            <person name="Simakov O."/>
            <person name="Chapman J."/>
            <person name="Fahey B."/>
            <person name="Gauthier M.E."/>
            <person name="Mitros T."/>
            <person name="Richards G.S."/>
            <person name="Conaco C."/>
            <person name="Dacre M."/>
            <person name="Hellsten U."/>
            <person name="Larroux C."/>
            <person name="Putnam N.H."/>
            <person name="Stanke M."/>
            <person name="Adamska M."/>
            <person name="Darling A."/>
            <person name="Degnan S.M."/>
            <person name="Oakley T.H."/>
            <person name="Plachetzki D.C."/>
            <person name="Zhai Y."/>
            <person name="Adamski M."/>
            <person name="Calcino A."/>
            <person name="Cummins S.F."/>
            <person name="Goodstein D.M."/>
            <person name="Harris C."/>
            <person name="Jackson D.J."/>
            <person name="Leys S.P."/>
            <person name="Shu S."/>
            <person name="Woodcroft B.J."/>
            <person name="Vervoort M."/>
            <person name="Kosik K.S."/>
            <person name="Manning G."/>
            <person name="Degnan B.M."/>
            <person name="Rokhsar D.S."/>
        </authorList>
    </citation>
    <scope>NUCLEOTIDE SEQUENCE [LARGE SCALE GENOMIC DNA]</scope>
</reference>
<reference evidence="3" key="2">
    <citation type="submission" date="2017-05" db="UniProtKB">
        <authorList>
            <consortium name="EnsemblMetazoa"/>
        </authorList>
    </citation>
    <scope>IDENTIFICATION</scope>
</reference>
<dbReference type="Gene3D" id="3.30.565.10">
    <property type="entry name" value="Histidine kinase-like ATPase, C-terminal domain"/>
    <property type="match status" value="3"/>
</dbReference>
<dbReference type="STRING" id="400682.A0A1X7VWU1"/>
<dbReference type="EnsemblMetazoa" id="Aqu2.1.43878_001">
    <property type="protein sequence ID" value="Aqu2.1.43878_001"/>
    <property type="gene ID" value="Aqu2.1.43878"/>
</dbReference>
<dbReference type="InterPro" id="IPR036890">
    <property type="entry name" value="HATPase_C_sf"/>
</dbReference>
<dbReference type="Pfam" id="PF25794">
    <property type="entry name" value="SACS"/>
    <property type="match status" value="3"/>
</dbReference>
<protein>
    <submittedName>
        <fullName evidence="3">Uncharacterized protein</fullName>
    </submittedName>
</protein>
<dbReference type="Proteomes" id="UP000007879">
    <property type="component" value="Unassembled WGS sequence"/>
</dbReference>
<dbReference type="Gene3D" id="1.20.120.330">
    <property type="entry name" value="Nucleotidyltransferases domain 2"/>
    <property type="match status" value="1"/>
</dbReference>
<dbReference type="eggNOG" id="ENOG502QQPY">
    <property type="taxonomic scope" value="Eukaryota"/>
</dbReference>
<evidence type="ECO:0000313" key="4">
    <source>
        <dbReference type="Proteomes" id="UP000007879"/>
    </source>
</evidence>
<dbReference type="SUPFAM" id="SSF81593">
    <property type="entry name" value="Nucleotidyltransferase substrate binding subunit/domain"/>
    <property type="match status" value="1"/>
</dbReference>
<gene>
    <name evidence="3" type="primary">100638196</name>
</gene>